<keyword evidence="8" id="KW-1185">Reference proteome</keyword>
<dbReference type="RefSeq" id="WP_224121987.1">
    <property type="nucleotide sequence ID" value="NZ_JAIQZJ010000002.1"/>
</dbReference>
<comment type="subcellular location">
    <subcellularLocation>
        <location evidence="1">Membrane</location>
        <topology evidence="1">Multi-pass membrane protein</topology>
    </subcellularLocation>
</comment>
<evidence type="ECO:0000256" key="1">
    <source>
        <dbReference type="ARBA" id="ARBA00004141"/>
    </source>
</evidence>
<keyword evidence="2 5" id="KW-0812">Transmembrane</keyword>
<reference evidence="7 8" key="1">
    <citation type="submission" date="2021-09" db="EMBL/GenBank/DDBJ databases">
        <title>Whole genome sequence of Nocardioides sp. GBK3QG-3.</title>
        <authorList>
            <person name="Tuo L."/>
        </authorList>
    </citation>
    <scope>NUCLEOTIDE SEQUENCE [LARGE SCALE GENOMIC DNA]</scope>
    <source>
        <strain evidence="7 8">GBK3QG-3</strain>
    </source>
</reference>
<comment type="caution">
    <text evidence="7">The sequence shown here is derived from an EMBL/GenBank/DDBJ whole genome shotgun (WGS) entry which is preliminary data.</text>
</comment>
<dbReference type="Pfam" id="PF13515">
    <property type="entry name" value="FUSC_2"/>
    <property type="match status" value="1"/>
</dbReference>
<organism evidence="7 8">
    <name type="scientific">Nocardioides mangrovi</name>
    <dbReference type="NCBI Taxonomy" id="2874580"/>
    <lineage>
        <taxon>Bacteria</taxon>
        <taxon>Bacillati</taxon>
        <taxon>Actinomycetota</taxon>
        <taxon>Actinomycetes</taxon>
        <taxon>Propionibacteriales</taxon>
        <taxon>Nocardioidaceae</taxon>
        <taxon>Nocardioides</taxon>
    </lineage>
</organism>
<sequence length="366" mass="38804">MEAGPLDRMWDRSRTSVRARIRRWQSKFWQIGQCAIAAGVAWLIAADLIGHTTPFFAPVAAVVALGTSYGQRLRRVAEVTVGVAVGVFLADLIVAGIGSGWWQIALIVALAMSAAFLLDGGQLLVTQAAVQSIVVATLIPDANAAFTRWTDAVIGGAVALVAATVVPAAPLRRPREQAAVVMRKIAGLLRAAGEVMVHGESAEALALLADARSTDHLIRELQAAAEEGLSIVASSPFRVRHRDDLRKMSELVDPLDRALRSTRVLVRQTAVAAYHRRPIPVSYSQIALDLADAAELAAAELASDQMAVAARVPLLAVGDATGRVERTDVLAAEAVLAQLRSVVVDLLMVSGLDQLESTDALPPPPR</sequence>
<feature type="domain" description="Integral membrane bound transporter" evidence="6">
    <location>
        <begin position="41"/>
        <end position="161"/>
    </location>
</feature>
<name>A0ABS7U9I1_9ACTN</name>
<feature type="transmembrane region" description="Helical" evidence="5">
    <location>
        <begin position="76"/>
        <end position="95"/>
    </location>
</feature>
<gene>
    <name evidence="7" type="ORF">K8U61_05505</name>
</gene>
<evidence type="ECO:0000259" key="6">
    <source>
        <dbReference type="Pfam" id="PF13515"/>
    </source>
</evidence>
<evidence type="ECO:0000256" key="4">
    <source>
        <dbReference type="ARBA" id="ARBA00023136"/>
    </source>
</evidence>
<dbReference type="EMBL" id="JAIQZJ010000002">
    <property type="protein sequence ID" value="MBZ5737611.1"/>
    <property type="molecule type" value="Genomic_DNA"/>
</dbReference>
<accession>A0ABS7U9I1</accession>
<evidence type="ECO:0000313" key="8">
    <source>
        <dbReference type="Proteomes" id="UP000780875"/>
    </source>
</evidence>
<feature type="transmembrane region" description="Helical" evidence="5">
    <location>
        <begin position="28"/>
        <end position="45"/>
    </location>
</feature>
<protein>
    <submittedName>
        <fullName evidence="7">FUSC family protein</fullName>
    </submittedName>
</protein>
<dbReference type="InterPro" id="IPR049453">
    <property type="entry name" value="Memb_transporter_dom"/>
</dbReference>
<evidence type="ECO:0000313" key="7">
    <source>
        <dbReference type="EMBL" id="MBZ5737611.1"/>
    </source>
</evidence>
<feature type="transmembrane region" description="Helical" evidence="5">
    <location>
        <begin position="123"/>
        <end position="140"/>
    </location>
</feature>
<keyword evidence="4 5" id="KW-0472">Membrane</keyword>
<dbReference type="Proteomes" id="UP000780875">
    <property type="component" value="Unassembled WGS sequence"/>
</dbReference>
<feature type="transmembrane region" description="Helical" evidence="5">
    <location>
        <begin position="152"/>
        <end position="171"/>
    </location>
</feature>
<evidence type="ECO:0000256" key="3">
    <source>
        <dbReference type="ARBA" id="ARBA00022989"/>
    </source>
</evidence>
<evidence type="ECO:0000256" key="5">
    <source>
        <dbReference type="SAM" id="Phobius"/>
    </source>
</evidence>
<feature type="transmembrane region" description="Helical" evidence="5">
    <location>
        <begin position="51"/>
        <end position="69"/>
    </location>
</feature>
<keyword evidence="3 5" id="KW-1133">Transmembrane helix</keyword>
<evidence type="ECO:0000256" key="2">
    <source>
        <dbReference type="ARBA" id="ARBA00022692"/>
    </source>
</evidence>
<proteinExistence type="predicted"/>